<feature type="transmembrane region" description="Helical" evidence="1">
    <location>
        <begin position="195"/>
        <end position="215"/>
    </location>
</feature>
<name>A0A1I6G3D8_9EURY</name>
<feature type="transmembrane region" description="Helical" evidence="1">
    <location>
        <begin position="57"/>
        <end position="78"/>
    </location>
</feature>
<keyword evidence="4" id="KW-1185">Reference proteome</keyword>
<dbReference type="Proteomes" id="UP000243250">
    <property type="component" value="Unassembled WGS sequence"/>
</dbReference>
<dbReference type="GO" id="GO:0080120">
    <property type="term" value="P:CAAX-box protein maturation"/>
    <property type="evidence" value="ECO:0007669"/>
    <property type="project" value="UniProtKB-ARBA"/>
</dbReference>
<evidence type="ECO:0000313" key="4">
    <source>
        <dbReference type="Proteomes" id="UP000243250"/>
    </source>
</evidence>
<keyword evidence="1" id="KW-0472">Membrane</keyword>
<dbReference type="AlphaFoldDB" id="A0A1I6G3D8"/>
<dbReference type="PANTHER" id="PTHR36435">
    <property type="entry name" value="SLR1288 PROTEIN"/>
    <property type="match status" value="1"/>
</dbReference>
<organism evidence="3 4">
    <name type="scientific">Halogeometricum limi</name>
    <dbReference type="NCBI Taxonomy" id="555875"/>
    <lineage>
        <taxon>Archaea</taxon>
        <taxon>Methanobacteriati</taxon>
        <taxon>Methanobacteriota</taxon>
        <taxon>Stenosarchaea group</taxon>
        <taxon>Halobacteria</taxon>
        <taxon>Halobacteriales</taxon>
        <taxon>Haloferacaceae</taxon>
        <taxon>Halogeometricum</taxon>
    </lineage>
</organism>
<feature type="transmembrane region" description="Helical" evidence="1">
    <location>
        <begin position="98"/>
        <end position="119"/>
    </location>
</feature>
<protein>
    <recommendedName>
        <fullName evidence="2">CAAX prenyl protease 2/Lysostaphin resistance protein A-like domain-containing protein</fullName>
    </recommendedName>
</protein>
<keyword evidence="1" id="KW-0812">Transmembrane</keyword>
<feature type="transmembrane region" description="Helical" evidence="1">
    <location>
        <begin position="170"/>
        <end position="189"/>
    </location>
</feature>
<dbReference type="InterPro" id="IPR003675">
    <property type="entry name" value="Rce1/LyrA-like_dom"/>
</dbReference>
<proteinExistence type="predicted"/>
<dbReference type="OrthoDB" id="275779at2157"/>
<dbReference type="PANTHER" id="PTHR36435:SF1">
    <property type="entry name" value="CAAX AMINO TERMINAL PROTEASE FAMILY PROTEIN"/>
    <property type="match status" value="1"/>
</dbReference>
<feature type="transmembrane region" description="Helical" evidence="1">
    <location>
        <begin position="222"/>
        <end position="246"/>
    </location>
</feature>
<dbReference type="GO" id="GO:0004175">
    <property type="term" value="F:endopeptidase activity"/>
    <property type="evidence" value="ECO:0007669"/>
    <property type="project" value="UniProtKB-ARBA"/>
</dbReference>
<reference evidence="4" key="1">
    <citation type="submission" date="2016-10" db="EMBL/GenBank/DDBJ databases">
        <authorList>
            <person name="Varghese N."/>
            <person name="Submissions S."/>
        </authorList>
    </citation>
    <scope>NUCLEOTIDE SEQUENCE [LARGE SCALE GENOMIC DNA]</scope>
    <source>
        <strain evidence="4">CGMCC 1.8711</strain>
    </source>
</reference>
<accession>A0A1I6G3D8</accession>
<dbReference type="InterPro" id="IPR052710">
    <property type="entry name" value="CAAX_protease"/>
</dbReference>
<sequence>MSTQFPTAEPKPRRTGAARAVAVAVGLFLAGFLANLAFGLAVALPLVFVGLALTGGAVLVALTAAGQLGFAAVGAVYLHRWLSGIPVRRPTRADLRTAGGYTVAVLLVAVAFTAVSQYLPIEPTSTVLSDAVVADPRLLVVFAVLSILLVAPAEELLFRGAIQGRLRRTFGPVAAVVGAGLLFAALHVLNFGTLNSGAAVALVAIFTVGCLLGWAYERTENLVVPVVIHALYNSVLFVGTYVVYLFTGSL</sequence>
<feature type="transmembrane region" description="Helical" evidence="1">
    <location>
        <begin position="139"/>
        <end position="158"/>
    </location>
</feature>
<feature type="domain" description="CAAX prenyl protease 2/Lysostaphin resistance protein A-like" evidence="2">
    <location>
        <begin position="138"/>
        <end position="234"/>
    </location>
</feature>
<feature type="transmembrane region" description="Helical" evidence="1">
    <location>
        <begin position="21"/>
        <end position="51"/>
    </location>
</feature>
<evidence type="ECO:0000256" key="1">
    <source>
        <dbReference type="SAM" id="Phobius"/>
    </source>
</evidence>
<keyword evidence="1" id="KW-1133">Transmembrane helix</keyword>
<dbReference type="STRING" id="555875.SAMN04488124_0809"/>
<evidence type="ECO:0000259" key="2">
    <source>
        <dbReference type="Pfam" id="PF02517"/>
    </source>
</evidence>
<dbReference type="RefSeq" id="WP_139229686.1">
    <property type="nucleotide sequence ID" value="NZ_FOYS01000001.1"/>
</dbReference>
<gene>
    <name evidence="3" type="ORF">SAMN04488124_0809</name>
</gene>
<dbReference type="Pfam" id="PF02517">
    <property type="entry name" value="Rce1-like"/>
    <property type="match status" value="1"/>
</dbReference>
<dbReference type="EMBL" id="FOYS01000001">
    <property type="protein sequence ID" value="SFR36715.1"/>
    <property type="molecule type" value="Genomic_DNA"/>
</dbReference>
<evidence type="ECO:0000313" key="3">
    <source>
        <dbReference type="EMBL" id="SFR36715.1"/>
    </source>
</evidence>